<evidence type="ECO:0000313" key="2">
    <source>
        <dbReference type="Proteomes" id="UP000252355"/>
    </source>
</evidence>
<proteinExistence type="predicted"/>
<organism evidence="1 2">
    <name type="scientific">Candidatus Ozemobacter sibiricus</name>
    <dbReference type="NCBI Taxonomy" id="2268124"/>
    <lineage>
        <taxon>Bacteria</taxon>
        <taxon>Candidatus Ozemobacteria</taxon>
        <taxon>Candidatus Ozemobacterales</taxon>
        <taxon>Candidatus Ozemobacteraceae</taxon>
        <taxon>Candidatus Ozemobacter</taxon>
    </lineage>
</organism>
<evidence type="ECO:0000313" key="1">
    <source>
        <dbReference type="EMBL" id="RCK78681.1"/>
    </source>
</evidence>
<dbReference type="EMBL" id="QOQW01000020">
    <property type="protein sequence ID" value="RCK78681.1"/>
    <property type="molecule type" value="Genomic_DNA"/>
</dbReference>
<comment type="caution">
    <text evidence="1">The sequence shown here is derived from an EMBL/GenBank/DDBJ whole genome shotgun (WGS) entry which is preliminary data.</text>
</comment>
<sequence>MLCPQCSAPMVQRTHSGRKSPYFTLNCTHCKFVIFYRGPLSEE</sequence>
<dbReference type="AlphaFoldDB" id="A0A367ZMV7"/>
<accession>A0A367ZMV7</accession>
<protein>
    <submittedName>
        <fullName evidence="1">Uncharacterized protein</fullName>
    </submittedName>
</protein>
<gene>
    <name evidence="1" type="ORF">OZSIB_1208</name>
</gene>
<dbReference type="Proteomes" id="UP000252355">
    <property type="component" value="Unassembled WGS sequence"/>
</dbReference>
<name>A0A367ZMV7_9BACT</name>
<reference evidence="1 2" key="1">
    <citation type="submission" date="2018-05" db="EMBL/GenBank/DDBJ databases">
        <title>A metagenomic window into the 2 km-deep terrestrial subsurface aquifer revealed taxonomically and functionally diverse microbial community comprising novel uncultured bacterial lineages.</title>
        <authorList>
            <person name="Kadnikov V.V."/>
            <person name="Mardanov A.V."/>
            <person name="Beletsky A.V."/>
            <person name="Banks D."/>
            <person name="Pimenov N.V."/>
            <person name="Frank Y.A."/>
            <person name="Karnachuk O.V."/>
            <person name="Ravin N.V."/>
        </authorList>
    </citation>
    <scope>NUCLEOTIDE SEQUENCE [LARGE SCALE GENOMIC DNA]</scope>
    <source>
        <strain evidence="1">BY5</strain>
    </source>
</reference>